<dbReference type="Proteomes" id="UP001165090">
    <property type="component" value="Unassembled WGS sequence"/>
</dbReference>
<keyword evidence="5" id="KW-1185">Reference proteome</keyword>
<dbReference type="PANTHER" id="PTHR13037:SF24">
    <property type="entry name" value="POLYCOMB PROTEIN PCL-RELATED"/>
    <property type="match status" value="1"/>
</dbReference>
<feature type="coiled-coil region" evidence="2">
    <location>
        <begin position="489"/>
        <end position="523"/>
    </location>
</feature>
<keyword evidence="1" id="KW-0945">Host-virus interaction</keyword>
<reference evidence="4 5" key="1">
    <citation type="journal article" date="2023" name="IScience">
        <title>Expanded male sex-determining region conserved during the evolution of homothallism in the green alga Volvox.</title>
        <authorList>
            <person name="Yamamoto K."/>
            <person name="Matsuzaki R."/>
            <person name="Mahakham W."/>
            <person name="Heman W."/>
            <person name="Sekimoto H."/>
            <person name="Kawachi M."/>
            <person name="Minakuchi Y."/>
            <person name="Toyoda A."/>
            <person name="Nozaki H."/>
        </authorList>
    </citation>
    <scope>NUCLEOTIDE SEQUENCE [LARGE SCALE GENOMIC DNA]</scope>
    <source>
        <strain evidence="4 5">NIES-4468</strain>
    </source>
</reference>
<feature type="compositionally biased region" description="Pro residues" evidence="3">
    <location>
        <begin position="1689"/>
        <end position="1710"/>
    </location>
</feature>
<evidence type="ECO:0000256" key="2">
    <source>
        <dbReference type="SAM" id="Coils"/>
    </source>
</evidence>
<evidence type="ECO:0000313" key="5">
    <source>
        <dbReference type="Proteomes" id="UP001165090"/>
    </source>
</evidence>
<feature type="compositionally biased region" description="Low complexity" evidence="3">
    <location>
        <begin position="1717"/>
        <end position="1727"/>
    </location>
</feature>
<feature type="region of interest" description="Disordered" evidence="3">
    <location>
        <begin position="143"/>
        <end position="163"/>
    </location>
</feature>
<feature type="region of interest" description="Disordered" evidence="3">
    <location>
        <begin position="318"/>
        <end position="342"/>
    </location>
</feature>
<organism evidence="4 5">
    <name type="scientific">Volvox africanus</name>
    <dbReference type="NCBI Taxonomy" id="51714"/>
    <lineage>
        <taxon>Eukaryota</taxon>
        <taxon>Viridiplantae</taxon>
        <taxon>Chlorophyta</taxon>
        <taxon>core chlorophytes</taxon>
        <taxon>Chlorophyceae</taxon>
        <taxon>CS clade</taxon>
        <taxon>Chlamydomonadales</taxon>
        <taxon>Volvocaceae</taxon>
        <taxon>Volvox</taxon>
    </lineage>
</organism>
<evidence type="ECO:0000256" key="3">
    <source>
        <dbReference type="SAM" id="MobiDB-lite"/>
    </source>
</evidence>
<accession>A0ABQ5S4X0</accession>
<feature type="non-terminal residue" evidence="4">
    <location>
        <position position="2267"/>
    </location>
</feature>
<evidence type="ECO:0000313" key="4">
    <source>
        <dbReference type="EMBL" id="GLI64372.1"/>
    </source>
</evidence>
<dbReference type="PANTHER" id="PTHR13037">
    <property type="entry name" value="FORMIN"/>
    <property type="match status" value="1"/>
</dbReference>
<evidence type="ECO:0000256" key="1">
    <source>
        <dbReference type="ARBA" id="ARBA00022581"/>
    </source>
</evidence>
<proteinExistence type="predicted"/>
<feature type="region of interest" description="Disordered" evidence="3">
    <location>
        <begin position="1995"/>
        <end position="2049"/>
    </location>
</feature>
<comment type="caution">
    <text evidence="4">The sequence shown here is derived from an EMBL/GenBank/DDBJ whole genome shotgun (WGS) entry which is preliminary data.</text>
</comment>
<name>A0ABQ5S4X0_9CHLO</name>
<feature type="compositionally biased region" description="Polar residues" evidence="3">
    <location>
        <begin position="318"/>
        <end position="327"/>
    </location>
</feature>
<gene>
    <name evidence="4" type="ORF">VaNZ11_007618</name>
</gene>
<feature type="compositionally biased region" description="Pro residues" evidence="3">
    <location>
        <begin position="402"/>
        <end position="411"/>
    </location>
</feature>
<feature type="region of interest" description="Disordered" evidence="3">
    <location>
        <begin position="1835"/>
        <end position="1881"/>
    </location>
</feature>
<dbReference type="EMBL" id="BSDZ01000019">
    <property type="protein sequence ID" value="GLI64372.1"/>
    <property type="molecule type" value="Genomic_DNA"/>
</dbReference>
<keyword evidence="2" id="KW-0175">Coiled coil</keyword>
<feature type="compositionally biased region" description="Pro residues" evidence="3">
    <location>
        <begin position="1927"/>
        <end position="1949"/>
    </location>
</feature>
<feature type="compositionally biased region" description="Low complexity" evidence="3">
    <location>
        <begin position="1840"/>
        <end position="1858"/>
    </location>
</feature>
<feature type="compositionally biased region" description="Low complexity" evidence="3">
    <location>
        <begin position="2025"/>
        <end position="2049"/>
    </location>
</feature>
<feature type="region of interest" description="Disordered" evidence="3">
    <location>
        <begin position="380"/>
        <end position="411"/>
    </location>
</feature>
<feature type="region of interest" description="Disordered" evidence="3">
    <location>
        <begin position="1152"/>
        <end position="1179"/>
    </location>
</feature>
<feature type="compositionally biased region" description="Low complexity" evidence="3">
    <location>
        <begin position="1869"/>
        <end position="1878"/>
    </location>
</feature>
<feature type="compositionally biased region" description="Low complexity" evidence="3">
    <location>
        <begin position="102"/>
        <end position="112"/>
    </location>
</feature>
<feature type="region of interest" description="Disordered" evidence="3">
    <location>
        <begin position="1683"/>
        <end position="1727"/>
    </location>
</feature>
<feature type="region of interest" description="Disordered" evidence="3">
    <location>
        <begin position="95"/>
        <end position="124"/>
    </location>
</feature>
<feature type="region of interest" description="Disordered" evidence="3">
    <location>
        <begin position="1357"/>
        <end position="1410"/>
    </location>
</feature>
<feature type="region of interest" description="Disordered" evidence="3">
    <location>
        <begin position="1925"/>
        <end position="1955"/>
    </location>
</feature>
<protein>
    <submittedName>
        <fullName evidence="4">Uncharacterized protein</fullName>
    </submittedName>
</protein>
<feature type="compositionally biased region" description="Pro residues" evidence="3">
    <location>
        <begin position="1359"/>
        <end position="1384"/>
    </location>
</feature>
<sequence length="2267" mass="235757">MAQPVQWTWPLLPWPASAKLADTLPVTEEERPPPPALPEGLAPLVAGLERVISDVEEGLRYGGGGGGSRWKVRSSYTPGVGTEAAEEGLCKEMDWGGEAPLSASSPSSSIQSRPGDPDPWEGTAAMPEVSLVCDTELNGHSFRVRTEDAVSGTEGDSTTGPDGRLPLADDGDAHLPIPARVVYGIMHLAAELRWSSAPPAGVVPPPPMAAAAATVPSLTEVTDSASALLDSSSRVLALLLPSNMSYAYAMARLYGRLGQVPAHPDVLAAMARGAELAAEDTLAVLGSLEQWQPPLPASATTVSVGSWPLLTEPCEATQLQGPLSSPSDAAAEEHKASGRGLGSEVVASTASAAEATAVDAAAGSAAADNIPIEKLIPGVMSSNEASGDRPLIGTGEEAALTAPPPPPDRPPVLPPSAAPLLSGLPLPLSVPAAVSVAAVARPSPSLPPSFSEQHHRMVEQGWQLAEGVRQLELKYSTTVAELSAARAQQVRALAEHDQLLRQLAEAQQRRAGLEEQERWASRQLAEAAPPQPYDLRDAVASALHAEDALGQQIYEHSVRMAEARDTLSRLRRTAGQTHRQLVSYSNRLLRAATSRLDHGGIPELRLQDRQQQLAAVAEVLAEHWYAPSDCCMLVPRLQQLVRHPMLTATAAEAGDLENGGMPRGLSGDLLDLRLACATAWLSSIPLATKRMSDGGGAAAAAAAAISTEVKPSVDCSISGGNNSDDALQEATALAEASSANDLRRQVLELVELTEAAVQRRLAAGKQAQVAAEETAENAAVAREPARVEFEGGADGLKVGPQVVRDMMGGGRKHGVDSGCRSSSGGGGGVLSLRSAYALTAACWNMGVMPPVLRNAVASDIRADVAAASPRSCDDGGRVGGGGGSRSNIPYGTRVSHNGALDAVVQKLFLSRVLGATAAPSRTAASTDGGNGDGVAALAQVPYEGRMLMAMQLLDMDVISPLDAVEMIRDTLAEVLPRLRDPSRLTQLVKLMVGPNTAATAASSSTAPLAELAHGPASASAIPPPPFPLPPLPPPPPCEGPGAMKISPSSGTDGARVAVGLAGRRSETAIPAKVAPSVMVMAAPAASAVDAVDSAAARARCRIAVLVSALPALASNPGLPLEVLRVICAGVYATQTALTEPALAALTSRLRSELPEGDREGETEEPDTTGAAPGAPNDPRVAATTATLADLAAASHQTEQDIRLDQVALVWLDQARQGQLLLQARLREQLLASWAGDATTALRNHVSAAAADRGGGGPDDGRRATEVILPDGAAEAGSGLLRWTRDEVDRSSMGWASGVTDAAQAAEVLVRLLARVTKRAPEPLSGHRLDLLQKAVEVALGAGLTRSDHERVVRQLLRLVPPPPPPSPSLPHAPSPSPTSPPVQPPMTMMRTSTSAVDVTSPPSPQLQMPSTAASLSMLPPLAAGRLLATVLSMPAAPAVQSLWAPVVEALLSSLDSNARCAARDLVSEHLQARRTNEPKAPYDNHAYVAPWSVGPMGHGTAATHGHVPGSSNPMSPLSPPSVLASLLRAPFVQAIGTSVQLLGSGSEAGHIGASIDGEDGLTQMASPFGLCLLRNSHGAIQRVLGAVMCEAATTGVTEFDILEPPELSKAGTAATEGMAAEEAMDTTCMTAGVQPQLLLLLDSVRAAAKLKRAAADVTAATSAAASATATGADVTEIDLHPQLRSQPNQTPPTPEIPPPPSHPQIPPQGLPAPKIEQQQQQRQYQQQQHVQTQDLVSGLDLGLAAVNRFISRHWDQAPLERLLQYGRDVRVLNSDVPRVVSLLQCAALLPVLREAQEGMEHLHACLQRLGDLAAAAKERQVLARQQLQALKIPRHQGHMQPHQQGAKAMQQQQQGQEQVPSSHHHQHHQQQQQQQHVVQLEEELASAEAAVTAVHERERTLRGSWRLQWRRLLGAMRQAVAQLEALPPLPPPPPPPPAATSPPPPPPPAAATGALCTPHVDLGRLRLLQAPAEVLRLAAAAMTSYEATRLAIHRRAVRKQPQRPVERPQPPSSSSSSSLALQILSPMPSSSSACSSSSPSSPSSSAASLATAPWVGRPMGRSSLIGSPGTMAATAPTAAASATAAATAPATRTATMDVVDAMRVLEEAEPQWRQLGGRARMDFMSSVGDLEGAAASEDLVLSAELLGKERDALWACQRRLLPYLADEISGELQAVALTAGGAISDGGGSDDGIAAACTALARLLSLPAAPPATLQLGHAAASRRGGDSAAAEVPFSALTRFRLALQGCKLAASRGNMHDGMAEITMR</sequence>